<sequence length="219" mass="24335">MQRSASSCSEGHIRTGFDLELNQVYYYDANSNAISFDLPCEVQTTSKRGLAAGFFARLTSKLSLSRSKSASLSQPELSDASSDTDSYEPSVLSFAVNTRRLPNGLLPQPYHILGATERLPAEYGFFPRDSLDGRAISSDLADWSSVPRDAVASESEFDGDSAFEEDTLAEDGSIASEEMELSLMDEFDSHRHFYDHVFTTYLARREREEVRAQLLAELS</sequence>
<reference evidence="2" key="1">
    <citation type="submission" date="2019-03" db="EMBL/GenBank/DDBJ databases">
        <title>Snf2 controls pulcherriminic acid biosynthesis and connects pigmentation and antifungal activity of the yeast Metschnikowia pulcherrima.</title>
        <authorList>
            <person name="Gore-Lloyd D."/>
            <person name="Sumann I."/>
            <person name="Brachmann A.O."/>
            <person name="Schneeberger K."/>
            <person name="Ortiz-Merino R.A."/>
            <person name="Moreno-Beltran M."/>
            <person name="Schlaefli M."/>
            <person name="Kirner P."/>
            <person name="Santos Kron A."/>
            <person name="Wolfe K.H."/>
            <person name="Piel J."/>
            <person name="Ahrens C.H."/>
            <person name="Henk D."/>
            <person name="Freimoser F.M."/>
        </authorList>
    </citation>
    <scope>NUCLEOTIDE SEQUENCE [LARGE SCALE GENOMIC DNA]</scope>
    <source>
        <strain evidence="2">APC 1.2</strain>
    </source>
</reference>
<dbReference type="EMBL" id="CP034457">
    <property type="protein sequence ID" value="QBM87753.1"/>
    <property type="molecule type" value="Genomic_DNA"/>
</dbReference>
<dbReference type="Proteomes" id="UP000292447">
    <property type="component" value="Chromosome II"/>
</dbReference>
<gene>
    <name evidence="1" type="ORF">METSCH_B09650</name>
</gene>
<proteinExistence type="predicted"/>
<keyword evidence="2" id="KW-1185">Reference proteome</keyword>
<name>A0A4V1AE27_9ASCO</name>
<accession>A0A4V1AE27</accession>
<evidence type="ECO:0000313" key="2">
    <source>
        <dbReference type="Proteomes" id="UP000292447"/>
    </source>
</evidence>
<organism evidence="1 2">
    <name type="scientific">Metschnikowia aff. pulcherrima</name>
    <dbReference type="NCBI Taxonomy" id="2163413"/>
    <lineage>
        <taxon>Eukaryota</taxon>
        <taxon>Fungi</taxon>
        <taxon>Dikarya</taxon>
        <taxon>Ascomycota</taxon>
        <taxon>Saccharomycotina</taxon>
        <taxon>Pichiomycetes</taxon>
        <taxon>Metschnikowiaceae</taxon>
        <taxon>Metschnikowia</taxon>
    </lineage>
</organism>
<evidence type="ECO:0000313" key="1">
    <source>
        <dbReference type="EMBL" id="QBM87753.1"/>
    </source>
</evidence>
<protein>
    <submittedName>
        <fullName evidence="1">Uncharacterized protein</fullName>
    </submittedName>
</protein>
<dbReference type="AlphaFoldDB" id="A0A4V1AE27"/>